<accession>A0A2J6TH76</accession>
<dbReference type="InParanoid" id="A0A2J6TH76"/>
<dbReference type="Proteomes" id="UP000235371">
    <property type="component" value="Unassembled WGS sequence"/>
</dbReference>
<dbReference type="PANTHER" id="PTHR46300:SF5">
    <property type="entry name" value="CYTOCHROME P450"/>
    <property type="match status" value="1"/>
</dbReference>
<evidence type="ECO:0000256" key="3">
    <source>
        <dbReference type="ARBA" id="ARBA00023002"/>
    </source>
</evidence>
<keyword evidence="3 6" id="KW-0560">Oxidoreductase</keyword>
<evidence type="ECO:0000313" key="10">
    <source>
        <dbReference type="Proteomes" id="UP000235371"/>
    </source>
</evidence>
<evidence type="ECO:0000256" key="6">
    <source>
        <dbReference type="RuleBase" id="RU000461"/>
    </source>
</evidence>
<dbReference type="GO" id="GO:0004497">
    <property type="term" value="F:monooxygenase activity"/>
    <property type="evidence" value="ECO:0007669"/>
    <property type="project" value="UniProtKB-KW"/>
</dbReference>
<comment type="cofactor">
    <cofactor evidence="5">
        <name>heme</name>
        <dbReference type="ChEBI" id="CHEBI:30413"/>
    </cofactor>
</comment>
<evidence type="ECO:0000256" key="8">
    <source>
        <dbReference type="SAM" id="Phobius"/>
    </source>
</evidence>
<dbReference type="InterPro" id="IPR017972">
    <property type="entry name" value="Cyt_P450_CS"/>
</dbReference>
<proteinExistence type="inferred from homology"/>
<dbReference type="STRING" id="1095630.A0A2J6TH76"/>
<gene>
    <name evidence="9" type="ORF">K444DRAFT_627262</name>
</gene>
<dbReference type="GeneID" id="36590854"/>
<dbReference type="Pfam" id="PF00067">
    <property type="entry name" value="p450"/>
    <property type="match status" value="1"/>
</dbReference>
<keyword evidence="8" id="KW-0812">Transmembrane</keyword>
<evidence type="ECO:0000256" key="4">
    <source>
        <dbReference type="ARBA" id="ARBA00023004"/>
    </source>
</evidence>
<keyword evidence="10" id="KW-1185">Reference proteome</keyword>
<dbReference type="OrthoDB" id="2789670at2759"/>
<keyword evidence="2 5" id="KW-0479">Metal-binding</keyword>
<feature type="region of interest" description="Disordered" evidence="7">
    <location>
        <begin position="333"/>
        <end position="364"/>
    </location>
</feature>
<dbReference type="EMBL" id="KZ613783">
    <property type="protein sequence ID" value="PMD62308.1"/>
    <property type="molecule type" value="Genomic_DNA"/>
</dbReference>
<dbReference type="InterPro" id="IPR001128">
    <property type="entry name" value="Cyt_P450"/>
</dbReference>
<organism evidence="9 10">
    <name type="scientific">Hyaloscypha bicolor E</name>
    <dbReference type="NCBI Taxonomy" id="1095630"/>
    <lineage>
        <taxon>Eukaryota</taxon>
        <taxon>Fungi</taxon>
        <taxon>Dikarya</taxon>
        <taxon>Ascomycota</taxon>
        <taxon>Pezizomycotina</taxon>
        <taxon>Leotiomycetes</taxon>
        <taxon>Helotiales</taxon>
        <taxon>Hyaloscyphaceae</taxon>
        <taxon>Hyaloscypha</taxon>
        <taxon>Hyaloscypha bicolor</taxon>
    </lineage>
</organism>
<dbReference type="PANTHER" id="PTHR46300">
    <property type="entry name" value="P450, PUTATIVE (EUROFUNG)-RELATED-RELATED"/>
    <property type="match status" value="1"/>
</dbReference>
<dbReference type="Gene3D" id="1.10.630.10">
    <property type="entry name" value="Cytochrome P450"/>
    <property type="match status" value="1"/>
</dbReference>
<evidence type="ECO:0000256" key="1">
    <source>
        <dbReference type="ARBA" id="ARBA00010617"/>
    </source>
</evidence>
<dbReference type="GO" id="GO:0016705">
    <property type="term" value="F:oxidoreductase activity, acting on paired donors, with incorporation or reduction of molecular oxygen"/>
    <property type="evidence" value="ECO:0007669"/>
    <property type="project" value="InterPro"/>
</dbReference>
<dbReference type="AlphaFoldDB" id="A0A2J6TH76"/>
<name>A0A2J6TH76_9HELO</name>
<feature type="compositionally biased region" description="Acidic residues" evidence="7">
    <location>
        <begin position="337"/>
        <end position="348"/>
    </location>
</feature>
<sequence length="567" mass="63235">MNSSAEALLNRNGSWVLAVVAGGVVILLAVGLYSQGSRSKYPVPPGPKGSPIIGNLRQVPAERSDLQFAKWSKEFSEFVQVLDLALAAKHVISNAYPESDIIYVNLLGQPVIVLNSVKSAVDLLDKKGAIYSDRPRFVLLEAYCNTCPSFKNQKSLLISISSLGFKNNVALIRDGAQFRKLRKPYGSFLSARSSLGYRDAQLKHAREMADEIEKCPEKWQSYLSRFATRVIFSVAFAIDVVDEDDPYFKLADKMGWIVGNMGNNGITILDIAPWVEHIPRWVGKFIPSVKYVHDHTPAIEELHQRPFDAVMRSFKAGTMEPSFLGRLIEARETHDAGEEEEEEEEEDDIKSFTDGELRGTGGSLYSAGQETTYSAETIFVMAMVLTPDVQIRAQKEIDAATRGIRLPTFSDWKTLPIVERIVYETLRLHPPLPNGVPHKTLKEDVYRDMYIPKGSMVIANAWAMLHDPDIYKDPFKFNPDRFLPVSESGGGEPIPVGHFGFGRRVCPGQYLAFASVWIVVATILAKFNITPAKDKDGEDIMPKMEFSTGITSHPVPFPCNFTPRNCL</sequence>
<keyword evidence="8" id="KW-1133">Transmembrane helix</keyword>
<keyword evidence="8" id="KW-0472">Membrane</keyword>
<dbReference type="SUPFAM" id="SSF48264">
    <property type="entry name" value="Cytochrome P450"/>
    <property type="match status" value="1"/>
</dbReference>
<protein>
    <submittedName>
        <fullName evidence="9">Cytochrome P450</fullName>
    </submittedName>
</protein>
<keyword evidence="6" id="KW-0503">Monooxygenase</keyword>
<dbReference type="PROSITE" id="PS00086">
    <property type="entry name" value="CYTOCHROME_P450"/>
    <property type="match status" value="1"/>
</dbReference>
<reference evidence="9 10" key="1">
    <citation type="submission" date="2016-04" db="EMBL/GenBank/DDBJ databases">
        <title>A degradative enzymes factory behind the ericoid mycorrhizal symbiosis.</title>
        <authorList>
            <consortium name="DOE Joint Genome Institute"/>
            <person name="Martino E."/>
            <person name="Morin E."/>
            <person name="Grelet G."/>
            <person name="Kuo A."/>
            <person name="Kohler A."/>
            <person name="Daghino S."/>
            <person name="Barry K."/>
            <person name="Choi C."/>
            <person name="Cichocki N."/>
            <person name="Clum A."/>
            <person name="Copeland A."/>
            <person name="Hainaut M."/>
            <person name="Haridas S."/>
            <person name="Labutti K."/>
            <person name="Lindquist E."/>
            <person name="Lipzen A."/>
            <person name="Khouja H.-R."/>
            <person name="Murat C."/>
            <person name="Ohm R."/>
            <person name="Olson A."/>
            <person name="Spatafora J."/>
            <person name="Veneault-Fourrey C."/>
            <person name="Henrissat B."/>
            <person name="Grigoriev I."/>
            <person name="Martin F."/>
            <person name="Perotto S."/>
        </authorList>
    </citation>
    <scope>NUCLEOTIDE SEQUENCE [LARGE SCALE GENOMIC DNA]</scope>
    <source>
        <strain evidence="9 10">E</strain>
    </source>
</reference>
<evidence type="ECO:0000256" key="2">
    <source>
        <dbReference type="ARBA" id="ARBA00022723"/>
    </source>
</evidence>
<dbReference type="PRINTS" id="PR00463">
    <property type="entry name" value="EP450I"/>
</dbReference>
<dbReference type="CDD" id="cd11065">
    <property type="entry name" value="CYP64-like"/>
    <property type="match status" value="1"/>
</dbReference>
<dbReference type="InterPro" id="IPR002401">
    <property type="entry name" value="Cyt_P450_E_grp-I"/>
</dbReference>
<feature type="transmembrane region" description="Helical" evidence="8">
    <location>
        <begin position="12"/>
        <end position="33"/>
    </location>
</feature>
<dbReference type="RefSeq" id="XP_024739212.1">
    <property type="nucleotide sequence ID" value="XM_024882777.1"/>
</dbReference>
<evidence type="ECO:0000256" key="5">
    <source>
        <dbReference type="PIRSR" id="PIRSR602401-1"/>
    </source>
</evidence>
<feature type="binding site" description="axial binding residue" evidence="5">
    <location>
        <position position="506"/>
    </location>
    <ligand>
        <name>heme</name>
        <dbReference type="ChEBI" id="CHEBI:30413"/>
    </ligand>
    <ligandPart>
        <name>Fe</name>
        <dbReference type="ChEBI" id="CHEBI:18248"/>
    </ligandPart>
</feature>
<dbReference type="GO" id="GO:0005506">
    <property type="term" value="F:iron ion binding"/>
    <property type="evidence" value="ECO:0007669"/>
    <property type="project" value="InterPro"/>
</dbReference>
<dbReference type="InterPro" id="IPR050364">
    <property type="entry name" value="Cytochrome_P450_fung"/>
</dbReference>
<keyword evidence="5 6" id="KW-0349">Heme</keyword>
<evidence type="ECO:0000256" key="7">
    <source>
        <dbReference type="SAM" id="MobiDB-lite"/>
    </source>
</evidence>
<dbReference type="InterPro" id="IPR036396">
    <property type="entry name" value="Cyt_P450_sf"/>
</dbReference>
<dbReference type="GO" id="GO:0020037">
    <property type="term" value="F:heme binding"/>
    <property type="evidence" value="ECO:0007669"/>
    <property type="project" value="InterPro"/>
</dbReference>
<comment type="similarity">
    <text evidence="1 6">Belongs to the cytochrome P450 family.</text>
</comment>
<keyword evidence="4 5" id="KW-0408">Iron</keyword>
<evidence type="ECO:0000313" key="9">
    <source>
        <dbReference type="EMBL" id="PMD62308.1"/>
    </source>
</evidence>